<dbReference type="GO" id="GO:0004340">
    <property type="term" value="F:glucokinase activity"/>
    <property type="evidence" value="ECO:0007669"/>
    <property type="project" value="UniProtKB-EC"/>
</dbReference>
<comment type="similarity">
    <text evidence="1">Belongs to the ROK (NagC/XylR) family.</text>
</comment>
<name>A0AAU9CV98_9LACO</name>
<dbReference type="NCBIfam" id="TIGR00744">
    <property type="entry name" value="ROK_glcA_fam"/>
    <property type="match status" value="1"/>
</dbReference>
<dbReference type="RefSeq" id="WP_317698225.1">
    <property type="nucleotide sequence ID" value="NZ_AP026801.1"/>
</dbReference>
<accession>A0AAU9CV98</accession>
<evidence type="ECO:0000256" key="1">
    <source>
        <dbReference type="ARBA" id="ARBA00006479"/>
    </source>
</evidence>
<evidence type="ECO:0000256" key="8">
    <source>
        <dbReference type="ARBA" id="ARBA00032386"/>
    </source>
</evidence>
<reference evidence="9 10" key="1">
    <citation type="journal article" date="2023" name="Microbiol. Spectr.">
        <title>Symbiosis of Carpenter Bees with Uncharacterized Lactic Acid Bacteria Showing NAD Auxotrophy.</title>
        <authorList>
            <person name="Kawasaki S."/>
            <person name="Ozawa K."/>
            <person name="Mori T."/>
            <person name="Yamamoto A."/>
            <person name="Ito M."/>
            <person name="Ohkuma M."/>
            <person name="Sakamoto M."/>
            <person name="Matsutani M."/>
        </authorList>
    </citation>
    <scope>NUCLEOTIDE SEQUENCE [LARGE SCALE GENOMIC DNA]</scope>
    <source>
        <strain evidence="9 10">KimC2</strain>
    </source>
</reference>
<dbReference type="KEGG" id="xak:KIMC2_08780"/>
<keyword evidence="6" id="KW-0418">Kinase</keyword>
<dbReference type="Gene3D" id="3.30.420.40">
    <property type="match status" value="2"/>
</dbReference>
<protein>
    <recommendedName>
        <fullName evidence="3">Glucokinase</fullName>
        <ecNumber evidence="2">2.7.1.2</ecNumber>
    </recommendedName>
    <alternativeName>
        <fullName evidence="8">Glucose kinase</fullName>
    </alternativeName>
</protein>
<dbReference type="PANTHER" id="PTHR18964:SF149">
    <property type="entry name" value="BIFUNCTIONAL UDP-N-ACETYLGLUCOSAMINE 2-EPIMERASE_N-ACETYLMANNOSAMINE KINASE"/>
    <property type="match status" value="1"/>
</dbReference>
<dbReference type="InterPro" id="IPR043129">
    <property type="entry name" value="ATPase_NBD"/>
</dbReference>
<keyword evidence="7" id="KW-0067">ATP-binding</keyword>
<dbReference type="GO" id="GO:0005524">
    <property type="term" value="F:ATP binding"/>
    <property type="evidence" value="ECO:0007669"/>
    <property type="project" value="UniProtKB-KW"/>
</dbReference>
<organism evidence="9 10">
    <name type="scientific">Xylocopilactobacillus apis</name>
    <dbReference type="NCBI Taxonomy" id="2932183"/>
    <lineage>
        <taxon>Bacteria</taxon>
        <taxon>Bacillati</taxon>
        <taxon>Bacillota</taxon>
        <taxon>Bacilli</taxon>
        <taxon>Lactobacillales</taxon>
        <taxon>Lactobacillaceae</taxon>
        <taxon>Xylocopilactobacillus</taxon>
    </lineage>
</organism>
<proteinExistence type="inferred from homology"/>
<keyword evidence="5" id="KW-0547">Nucleotide-binding</keyword>
<evidence type="ECO:0000256" key="5">
    <source>
        <dbReference type="ARBA" id="ARBA00022741"/>
    </source>
</evidence>
<evidence type="ECO:0000256" key="4">
    <source>
        <dbReference type="ARBA" id="ARBA00022679"/>
    </source>
</evidence>
<dbReference type="Pfam" id="PF00480">
    <property type="entry name" value="ROK"/>
    <property type="match status" value="1"/>
</dbReference>
<keyword evidence="10" id="KW-1185">Reference proteome</keyword>
<dbReference type="InterPro" id="IPR004654">
    <property type="entry name" value="ROK_glcA"/>
</dbReference>
<dbReference type="PANTHER" id="PTHR18964">
    <property type="entry name" value="ROK (REPRESSOR, ORF, KINASE) FAMILY"/>
    <property type="match status" value="1"/>
</dbReference>
<dbReference type="InterPro" id="IPR049874">
    <property type="entry name" value="ROK_cs"/>
</dbReference>
<dbReference type="AlphaFoldDB" id="A0AAU9CV98"/>
<dbReference type="SUPFAM" id="SSF53067">
    <property type="entry name" value="Actin-like ATPase domain"/>
    <property type="match status" value="1"/>
</dbReference>
<evidence type="ECO:0000256" key="3">
    <source>
        <dbReference type="ARBA" id="ARBA00014701"/>
    </source>
</evidence>
<dbReference type="EC" id="2.7.1.2" evidence="2"/>
<keyword evidence="4" id="KW-0808">Transferase</keyword>
<evidence type="ECO:0000256" key="6">
    <source>
        <dbReference type="ARBA" id="ARBA00022777"/>
    </source>
</evidence>
<evidence type="ECO:0000256" key="7">
    <source>
        <dbReference type="ARBA" id="ARBA00022840"/>
    </source>
</evidence>
<dbReference type="PROSITE" id="PS01125">
    <property type="entry name" value="ROK"/>
    <property type="match status" value="1"/>
</dbReference>
<evidence type="ECO:0000313" key="10">
    <source>
        <dbReference type="Proteomes" id="UP001321804"/>
    </source>
</evidence>
<gene>
    <name evidence="9" type="ORF">KIMC2_08780</name>
</gene>
<evidence type="ECO:0000256" key="2">
    <source>
        <dbReference type="ARBA" id="ARBA00012323"/>
    </source>
</evidence>
<dbReference type="Proteomes" id="UP001321804">
    <property type="component" value="Chromosome"/>
</dbReference>
<dbReference type="EMBL" id="AP026801">
    <property type="protein sequence ID" value="BDR56316.1"/>
    <property type="molecule type" value="Genomic_DNA"/>
</dbReference>
<dbReference type="GO" id="GO:0006096">
    <property type="term" value="P:glycolytic process"/>
    <property type="evidence" value="ECO:0007669"/>
    <property type="project" value="InterPro"/>
</dbReference>
<evidence type="ECO:0000313" key="9">
    <source>
        <dbReference type="EMBL" id="BDR56316.1"/>
    </source>
</evidence>
<dbReference type="GO" id="GO:0005737">
    <property type="term" value="C:cytoplasm"/>
    <property type="evidence" value="ECO:0007669"/>
    <property type="project" value="InterPro"/>
</dbReference>
<dbReference type="InterPro" id="IPR000600">
    <property type="entry name" value="ROK"/>
</dbReference>
<sequence length="321" mass="34212">MNNLYLGIDLGGTTVKFGVVDNTGNIKEQWNIPTNIEDHGSHILPDMINSIKNRLPKYKEQGDQILGIGMGTPGSVDPYKGTVTGAYNLNWTEEQLLKEEFETNFKIPFFIENDANVAALGERWVGAGENENDVVFVTIGTGIGGGIIANGKLVRGVAGSGGEIGHIVVKPDGDACTCGSRGCLETIASASGIAKVGKVIAKKHLDSELYKASKEDNFDAKIVFDLAKSGDQAAIEAVEDVTYYLAWGLGQVADILNPQYIVIGGGVSAAGNFLLDYINNFFPNFVFPNVKKSTSLRLAQLGNDAGILGAASLVRENLKEL</sequence>